<gene>
    <name evidence="1" type="ORF">L1987_22504</name>
</gene>
<dbReference type="EMBL" id="CM042025">
    <property type="protein sequence ID" value="KAI3806595.1"/>
    <property type="molecule type" value="Genomic_DNA"/>
</dbReference>
<name>A0ACB9IF05_9ASTR</name>
<dbReference type="Proteomes" id="UP001056120">
    <property type="component" value="Linkage Group LG08"/>
</dbReference>
<accession>A0ACB9IF05</accession>
<evidence type="ECO:0000313" key="2">
    <source>
        <dbReference type="Proteomes" id="UP001056120"/>
    </source>
</evidence>
<evidence type="ECO:0000313" key="1">
    <source>
        <dbReference type="EMBL" id="KAI3806595.1"/>
    </source>
</evidence>
<protein>
    <submittedName>
        <fullName evidence="1">Uncharacterized protein</fullName>
    </submittedName>
</protein>
<sequence length="462" mass="50092">MGDKGDDDYFLEENEDEEAQYDDTEDHDGDGDGDDDESRSSSRSSSHFSSSQWPQSYKQTIDSYSITATPSFGLLRDPSTRYSSLYDIGIESNFDADAKARLLSECEKLYSKEDLRRISRKISTWSGKAVNVMVGVGLLSTPFTIAQAGWAGLGLLLLFGIICCYTASLMKHCFESKEGILSYPDIGEAAFGKYGRLIVSIILYTELYASLNLGGYSLDSAHLFAVITALILVPIVLLKNVRVISYLSATGVLTTVVVIFCVFYLGTVSVGFHESGPAVKWSGVPFALGIYVFCYSGHSVFPNIYQSMADKTKFSKSMIISFILCALMYGAVAITGYLMFGESTLSQITLNLPDNAIVSKVALWVVVINPFTKYPSYAETTFVVSTVCVAILIPFFGAVMALMGSLLCVMVAIVMPALCFLRIQGSKATATQIGLSISIIVVGIMSALVGTYSSLSSIVTSY</sequence>
<proteinExistence type="predicted"/>
<organism evidence="1 2">
    <name type="scientific">Smallanthus sonchifolius</name>
    <dbReference type="NCBI Taxonomy" id="185202"/>
    <lineage>
        <taxon>Eukaryota</taxon>
        <taxon>Viridiplantae</taxon>
        <taxon>Streptophyta</taxon>
        <taxon>Embryophyta</taxon>
        <taxon>Tracheophyta</taxon>
        <taxon>Spermatophyta</taxon>
        <taxon>Magnoliopsida</taxon>
        <taxon>eudicotyledons</taxon>
        <taxon>Gunneridae</taxon>
        <taxon>Pentapetalae</taxon>
        <taxon>asterids</taxon>
        <taxon>campanulids</taxon>
        <taxon>Asterales</taxon>
        <taxon>Asteraceae</taxon>
        <taxon>Asteroideae</taxon>
        <taxon>Heliantheae alliance</taxon>
        <taxon>Millerieae</taxon>
        <taxon>Smallanthus</taxon>
    </lineage>
</organism>
<reference evidence="2" key="1">
    <citation type="journal article" date="2022" name="Mol. Ecol. Resour.">
        <title>The genomes of chicory, endive, great burdock and yacon provide insights into Asteraceae palaeo-polyploidization history and plant inulin production.</title>
        <authorList>
            <person name="Fan W."/>
            <person name="Wang S."/>
            <person name="Wang H."/>
            <person name="Wang A."/>
            <person name="Jiang F."/>
            <person name="Liu H."/>
            <person name="Zhao H."/>
            <person name="Xu D."/>
            <person name="Zhang Y."/>
        </authorList>
    </citation>
    <scope>NUCLEOTIDE SEQUENCE [LARGE SCALE GENOMIC DNA]</scope>
    <source>
        <strain evidence="2">cv. Yunnan</strain>
    </source>
</reference>
<comment type="caution">
    <text evidence="1">The sequence shown here is derived from an EMBL/GenBank/DDBJ whole genome shotgun (WGS) entry which is preliminary data.</text>
</comment>
<reference evidence="1 2" key="2">
    <citation type="journal article" date="2022" name="Mol. Ecol. Resour.">
        <title>The genomes of chicory, endive, great burdock and yacon provide insights into Asteraceae paleo-polyploidization history and plant inulin production.</title>
        <authorList>
            <person name="Fan W."/>
            <person name="Wang S."/>
            <person name="Wang H."/>
            <person name="Wang A."/>
            <person name="Jiang F."/>
            <person name="Liu H."/>
            <person name="Zhao H."/>
            <person name="Xu D."/>
            <person name="Zhang Y."/>
        </authorList>
    </citation>
    <scope>NUCLEOTIDE SEQUENCE [LARGE SCALE GENOMIC DNA]</scope>
    <source>
        <strain evidence="2">cv. Yunnan</strain>
        <tissue evidence="1">Leaves</tissue>
    </source>
</reference>
<keyword evidence="2" id="KW-1185">Reference proteome</keyword>